<dbReference type="Pfam" id="PF07714">
    <property type="entry name" value="PK_Tyr_Ser-Thr"/>
    <property type="match status" value="1"/>
</dbReference>
<proteinExistence type="predicted"/>
<evidence type="ECO:0000256" key="9">
    <source>
        <dbReference type="ARBA" id="ARBA00022840"/>
    </source>
</evidence>
<keyword evidence="2" id="KW-0723">Serine/threonine-protein kinase</keyword>
<dbReference type="CDD" id="cd14066">
    <property type="entry name" value="STKc_IRAK"/>
    <property type="match status" value="1"/>
</dbReference>
<evidence type="ECO:0000256" key="17">
    <source>
        <dbReference type="SAM" id="SignalP"/>
    </source>
</evidence>
<dbReference type="PANTHER" id="PTHR27005:SF57">
    <property type="entry name" value="OS08G0365500 PROTEIN"/>
    <property type="match status" value="1"/>
</dbReference>
<dbReference type="PROSITE" id="PS00108">
    <property type="entry name" value="PROTEIN_KINASE_ST"/>
    <property type="match status" value="1"/>
</dbReference>
<dbReference type="InterPro" id="IPR008271">
    <property type="entry name" value="Ser/Thr_kinase_AS"/>
</dbReference>
<dbReference type="FunFam" id="1.10.510.10:FF:000084">
    <property type="entry name" value="Wall-associated receptor kinase 2"/>
    <property type="match status" value="1"/>
</dbReference>
<dbReference type="CDD" id="cd00054">
    <property type="entry name" value="EGF_CA"/>
    <property type="match status" value="1"/>
</dbReference>
<dbReference type="PROSITE" id="PS50026">
    <property type="entry name" value="EGF_3"/>
    <property type="match status" value="1"/>
</dbReference>
<feature type="signal peptide" evidence="17">
    <location>
        <begin position="1"/>
        <end position="20"/>
    </location>
</feature>
<evidence type="ECO:0000259" key="18">
    <source>
        <dbReference type="PROSITE" id="PS50011"/>
    </source>
</evidence>
<dbReference type="AlphaFoldDB" id="A0A3B6KKQ6"/>
<sequence length="714" mass="76871">MAMFAVLLLLAAPLLPPAAAQRPPGCRRQCGNVTVPYPFGIGARCHRAEGRGFRLECDDTRRPPRLTVAGYGHEVVAISLASAEATVLLNASRACYDRASGSGRVLGRREYPMALNGSAFLFSSMKSKFVAIGCPDLAYFVDDGGYYVTGCMSVCRPSERALPGSCRGDDGCCQSNIPLGLASYRPHLRSFGRRQQQQGGTFLANSTGCAYAFMVDAWWFWYAGSHFNRTGDFAVPVVLDWAIRGAGAGASCAAVRENATAYACRSAHSVCLDSTNGPGYVCNCSSGYEGNPYVLGGCIDVDECARHDLYPCYGVCTNTPGSYLCTCPKGWSGNSTVQDGCHQQDKFTLALKAVTGVSIGVFMVILACFWAHLSLQKRRMLRAKQRFFEQNGGLLLQQHLGSLASSGVAFKIFSEEEIKKATGNFDEARVLGRGGNGVVYRGVLPGAGGSTTVAIKRSRVADEKQLKEFSKEMLILSQINHRNVVKLLGCCLEVEVPMLVYEYVPNGSLHRYIHGGGGKSEAPLPPGERLRVAAESAHALAYMHSSASPPILHGDVKSANILLDGELTAKVSDFGASRLAPADEAQVATLVQGTCGYLDPEYLLTCQLTCKSDVYSFAVVLLELLTGRKAFCPDGPEEDDTSLAFSFVTAVQGGRHREIMDGNVREELGDEVIDDAAELVIRCLSLTGEERPTMMEVADKIERLRSCACRNATV</sequence>
<keyword evidence="6 17" id="KW-0732">Signal</keyword>
<dbReference type="InterPro" id="IPR000152">
    <property type="entry name" value="EGF-type_Asp/Asn_hydroxyl_site"/>
</dbReference>
<dbReference type="RefSeq" id="XP_044381928.1">
    <property type="nucleotide sequence ID" value="XM_044525993.1"/>
</dbReference>
<evidence type="ECO:0000256" key="12">
    <source>
        <dbReference type="ARBA" id="ARBA00023157"/>
    </source>
</evidence>
<evidence type="ECO:0000256" key="14">
    <source>
        <dbReference type="PROSITE-ProRule" id="PRU00076"/>
    </source>
</evidence>
<dbReference type="Proteomes" id="UP000019116">
    <property type="component" value="Chromosome 5A"/>
</dbReference>
<dbReference type="Pfam" id="PF07645">
    <property type="entry name" value="EGF_CA"/>
    <property type="match status" value="1"/>
</dbReference>
<evidence type="ECO:0000256" key="6">
    <source>
        <dbReference type="ARBA" id="ARBA00022729"/>
    </source>
</evidence>
<dbReference type="Gramene" id="TraesCLE_scaffold_042910_01G000200.1">
    <property type="protein sequence ID" value="TraesCLE_scaffold_042910_01G000200.1"/>
    <property type="gene ID" value="TraesCLE_scaffold_042910_01G000200"/>
</dbReference>
<dbReference type="OMA" id="LYENIHD"/>
<gene>
    <name evidence="20" type="primary">LOC123104228</name>
</gene>
<comment type="caution">
    <text evidence="14">Lacks conserved residue(s) required for the propagation of feature annotation.</text>
</comment>
<evidence type="ECO:0000256" key="10">
    <source>
        <dbReference type="ARBA" id="ARBA00022989"/>
    </source>
</evidence>
<dbReference type="SUPFAM" id="SSF57196">
    <property type="entry name" value="EGF/Laminin"/>
    <property type="match status" value="1"/>
</dbReference>
<feature type="domain" description="EGF-like" evidence="19">
    <location>
        <begin position="300"/>
        <end position="342"/>
    </location>
</feature>
<evidence type="ECO:0000256" key="16">
    <source>
        <dbReference type="SAM" id="Phobius"/>
    </source>
</evidence>
<dbReference type="Pfam" id="PF13947">
    <property type="entry name" value="GUB_WAK_bind"/>
    <property type="match status" value="1"/>
</dbReference>
<comment type="subcellular location">
    <subcellularLocation>
        <location evidence="1">Membrane</location>
        <topology evidence="1">Single-pass type I membrane protein</topology>
    </subcellularLocation>
</comment>
<dbReference type="GO" id="GO:0005524">
    <property type="term" value="F:ATP binding"/>
    <property type="evidence" value="ECO:0007669"/>
    <property type="project" value="UniProtKB-UniRule"/>
</dbReference>
<evidence type="ECO:0000256" key="3">
    <source>
        <dbReference type="ARBA" id="ARBA00022536"/>
    </source>
</evidence>
<reference evidence="20" key="1">
    <citation type="submission" date="2018-08" db="EMBL/GenBank/DDBJ databases">
        <authorList>
            <person name="Rossello M."/>
        </authorList>
    </citation>
    <scope>NUCLEOTIDE SEQUENCE [LARGE SCALE GENOMIC DNA]</scope>
    <source>
        <strain evidence="20">cv. Chinese Spring</strain>
    </source>
</reference>
<evidence type="ECO:0000256" key="1">
    <source>
        <dbReference type="ARBA" id="ARBA00004479"/>
    </source>
</evidence>
<dbReference type="PROSITE" id="PS01187">
    <property type="entry name" value="EGF_CA"/>
    <property type="match status" value="1"/>
</dbReference>
<feature type="binding site" evidence="15">
    <location>
        <position position="456"/>
    </location>
    <ligand>
        <name>ATP</name>
        <dbReference type="ChEBI" id="CHEBI:30616"/>
    </ligand>
</feature>
<dbReference type="STRING" id="4565.A0A3B6KKQ6"/>
<keyword evidence="7 15" id="KW-0547">Nucleotide-binding</keyword>
<evidence type="ECO:0000256" key="8">
    <source>
        <dbReference type="ARBA" id="ARBA00022777"/>
    </source>
</evidence>
<dbReference type="InterPro" id="IPR018097">
    <property type="entry name" value="EGF_Ca-bd_CS"/>
</dbReference>
<dbReference type="Gramene" id="TraesCS5A02G274100.1">
    <property type="protein sequence ID" value="TraesCS5A02G274100.1"/>
    <property type="gene ID" value="TraesCS5A02G274100"/>
</dbReference>
<keyword evidence="12" id="KW-1015">Disulfide bond</keyword>
<dbReference type="GO" id="GO:0005509">
    <property type="term" value="F:calcium ion binding"/>
    <property type="evidence" value="ECO:0007669"/>
    <property type="project" value="InterPro"/>
</dbReference>
<dbReference type="Gramene" id="TraesROB_scaffold_037954_01G000200.1">
    <property type="protein sequence ID" value="TraesROB_scaffold_037954_01G000200.1"/>
    <property type="gene ID" value="TraesROB_scaffold_037954_01G000200"/>
</dbReference>
<evidence type="ECO:0000313" key="20">
    <source>
        <dbReference type="EnsemblPlants" id="TraesCS5A02G274100.1"/>
    </source>
</evidence>
<organism evidence="20">
    <name type="scientific">Triticum aestivum</name>
    <name type="common">Wheat</name>
    <dbReference type="NCBI Taxonomy" id="4565"/>
    <lineage>
        <taxon>Eukaryota</taxon>
        <taxon>Viridiplantae</taxon>
        <taxon>Streptophyta</taxon>
        <taxon>Embryophyta</taxon>
        <taxon>Tracheophyta</taxon>
        <taxon>Spermatophyta</taxon>
        <taxon>Magnoliopsida</taxon>
        <taxon>Liliopsida</taxon>
        <taxon>Poales</taxon>
        <taxon>Poaceae</taxon>
        <taxon>BOP clade</taxon>
        <taxon>Pooideae</taxon>
        <taxon>Triticodae</taxon>
        <taxon>Triticeae</taxon>
        <taxon>Triticinae</taxon>
        <taxon>Triticum</taxon>
    </lineage>
</organism>
<dbReference type="InterPro" id="IPR011009">
    <property type="entry name" value="Kinase-like_dom_sf"/>
</dbReference>
<keyword evidence="10 16" id="KW-1133">Transmembrane helix</keyword>
<dbReference type="FunFam" id="3.30.200.20:FF:000043">
    <property type="entry name" value="Wall-associated receptor kinase 2"/>
    <property type="match status" value="1"/>
</dbReference>
<dbReference type="InterPro" id="IPR000742">
    <property type="entry name" value="EGF"/>
</dbReference>
<dbReference type="InterPro" id="IPR025287">
    <property type="entry name" value="WAK_GUB"/>
</dbReference>
<evidence type="ECO:0000259" key="19">
    <source>
        <dbReference type="PROSITE" id="PS50026"/>
    </source>
</evidence>
<dbReference type="GeneID" id="123104228"/>
<keyword evidence="3 14" id="KW-0245">EGF-like domain</keyword>
<evidence type="ECO:0008006" key="22">
    <source>
        <dbReference type="Google" id="ProtNLM"/>
    </source>
</evidence>
<keyword evidence="4" id="KW-0808">Transferase</keyword>
<dbReference type="PROSITE" id="PS50011">
    <property type="entry name" value="PROTEIN_KINASE_DOM"/>
    <property type="match status" value="1"/>
</dbReference>
<dbReference type="Gramene" id="TraesCAD_scaffold_061099_01G000200.1">
    <property type="protein sequence ID" value="TraesCAD_scaffold_061099_01G000200.1"/>
    <property type="gene ID" value="TraesCAD_scaffold_061099_01G000200"/>
</dbReference>
<dbReference type="GO" id="GO:0004674">
    <property type="term" value="F:protein serine/threonine kinase activity"/>
    <property type="evidence" value="ECO:0007669"/>
    <property type="project" value="UniProtKB-KW"/>
</dbReference>
<dbReference type="Gene3D" id="1.10.510.10">
    <property type="entry name" value="Transferase(Phosphotransferase) domain 1"/>
    <property type="match status" value="1"/>
</dbReference>
<name>A0A3B6KKQ6_WHEAT</name>
<dbReference type="Gene3D" id="2.10.25.10">
    <property type="entry name" value="Laminin"/>
    <property type="match status" value="1"/>
</dbReference>
<dbReference type="InterPro" id="IPR001245">
    <property type="entry name" value="Ser-Thr/Tyr_kinase_cat_dom"/>
</dbReference>
<feature type="transmembrane region" description="Helical" evidence="16">
    <location>
        <begin position="353"/>
        <end position="375"/>
    </location>
</feature>
<evidence type="ECO:0000313" key="21">
    <source>
        <dbReference type="Proteomes" id="UP000019116"/>
    </source>
</evidence>
<dbReference type="GO" id="GO:0030247">
    <property type="term" value="F:polysaccharide binding"/>
    <property type="evidence" value="ECO:0007669"/>
    <property type="project" value="InterPro"/>
</dbReference>
<dbReference type="Gene3D" id="3.30.200.20">
    <property type="entry name" value="Phosphorylase Kinase, domain 1"/>
    <property type="match status" value="1"/>
</dbReference>
<dbReference type="InterPro" id="IPR000719">
    <property type="entry name" value="Prot_kinase_dom"/>
</dbReference>
<evidence type="ECO:0000256" key="4">
    <source>
        <dbReference type="ARBA" id="ARBA00022679"/>
    </source>
</evidence>
<evidence type="ECO:0000256" key="2">
    <source>
        <dbReference type="ARBA" id="ARBA00022527"/>
    </source>
</evidence>
<dbReference type="SUPFAM" id="SSF56112">
    <property type="entry name" value="Protein kinase-like (PK-like)"/>
    <property type="match status" value="1"/>
</dbReference>
<evidence type="ECO:0000256" key="7">
    <source>
        <dbReference type="ARBA" id="ARBA00022741"/>
    </source>
</evidence>
<feature type="chain" id="PRO_5043176791" description="Protein kinase domain-containing protein" evidence="17">
    <location>
        <begin position="21"/>
        <end position="714"/>
    </location>
</feature>
<protein>
    <recommendedName>
        <fullName evidence="22">Protein kinase domain-containing protein</fullName>
    </recommendedName>
</protein>
<dbReference type="PANTHER" id="PTHR27005">
    <property type="entry name" value="WALL-ASSOCIATED RECEPTOR KINASE-LIKE 21"/>
    <property type="match status" value="1"/>
</dbReference>
<keyword evidence="5 16" id="KW-0812">Transmembrane</keyword>
<accession>A0A3B6KKQ6</accession>
<dbReference type="InterPro" id="IPR017441">
    <property type="entry name" value="Protein_kinase_ATP_BS"/>
</dbReference>
<dbReference type="PROSITE" id="PS00010">
    <property type="entry name" value="ASX_HYDROXYL"/>
    <property type="match status" value="1"/>
</dbReference>
<keyword evidence="11 16" id="KW-0472">Membrane</keyword>
<dbReference type="Gramene" id="TraesCS5A03G0674300.1">
    <property type="protein sequence ID" value="TraesCS5A03G0674300.1.CDS"/>
    <property type="gene ID" value="TraesCS5A03G0674300"/>
</dbReference>
<dbReference type="InterPro" id="IPR045274">
    <property type="entry name" value="WAK-like"/>
</dbReference>
<dbReference type="SMART" id="SM00181">
    <property type="entry name" value="EGF"/>
    <property type="match status" value="2"/>
</dbReference>
<dbReference type="OrthoDB" id="283575at2759"/>
<evidence type="ECO:0000256" key="5">
    <source>
        <dbReference type="ARBA" id="ARBA00022692"/>
    </source>
</evidence>
<dbReference type="PROSITE" id="PS00107">
    <property type="entry name" value="PROTEIN_KINASE_ATP"/>
    <property type="match status" value="1"/>
</dbReference>
<dbReference type="Gramene" id="TraesNOR5A03G02711750.1">
    <property type="protein sequence ID" value="TraesNOR5A03G02711750.1"/>
    <property type="gene ID" value="TraesNOR5A03G02711750"/>
</dbReference>
<keyword evidence="8" id="KW-0418">Kinase</keyword>
<dbReference type="EnsemblPlants" id="TraesCS5A02G274100.1">
    <property type="protein sequence ID" value="TraesCS5A02G274100.1"/>
    <property type="gene ID" value="TraesCS5A02G274100"/>
</dbReference>
<dbReference type="InterPro" id="IPR001881">
    <property type="entry name" value="EGF-like_Ca-bd_dom"/>
</dbReference>
<keyword evidence="13" id="KW-0325">Glycoprotein</keyword>
<feature type="domain" description="Protein kinase" evidence="18">
    <location>
        <begin position="425"/>
        <end position="704"/>
    </location>
</feature>
<evidence type="ECO:0000256" key="15">
    <source>
        <dbReference type="PROSITE-ProRule" id="PRU10141"/>
    </source>
</evidence>
<dbReference type="InterPro" id="IPR049883">
    <property type="entry name" value="NOTCH1_EGF-like"/>
</dbReference>
<dbReference type="SMR" id="A0A3B6KKQ6"/>
<evidence type="ECO:0000256" key="11">
    <source>
        <dbReference type="ARBA" id="ARBA00023136"/>
    </source>
</evidence>
<reference evidence="20" key="2">
    <citation type="submission" date="2018-10" db="UniProtKB">
        <authorList>
            <consortium name="EnsemblPlants"/>
        </authorList>
    </citation>
    <scope>IDENTIFICATION</scope>
</reference>
<dbReference type="SMART" id="SM00179">
    <property type="entry name" value="EGF_CA"/>
    <property type="match status" value="1"/>
</dbReference>
<dbReference type="GO" id="GO:0005886">
    <property type="term" value="C:plasma membrane"/>
    <property type="evidence" value="ECO:0000318"/>
    <property type="project" value="GO_Central"/>
</dbReference>
<dbReference type="FunFam" id="2.10.25.10:FF:000355">
    <property type="entry name" value="Wall-associated receptor kinase 3"/>
    <property type="match status" value="1"/>
</dbReference>
<dbReference type="SMART" id="SM00220">
    <property type="entry name" value="S_TKc"/>
    <property type="match status" value="1"/>
</dbReference>
<keyword evidence="9 15" id="KW-0067">ATP-binding</keyword>
<dbReference type="GO" id="GO:0007166">
    <property type="term" value="P:cell surface receptor signaling pathway"/>
    <property type="evidence" value="ECO:0000318"/>
    <property type="project" value="GO_Central"/>
</dbReference>
<keyword evidence="21" id="KW-1185">Reference proteome</keyword>
<evidence type="ECO:0000256" key="13">
    <source>
        <dbReference type="ARBA" id="ARBA00023180"/>
    </source>
</evidence>